<organism evidence="2 3">
    <name type="scientific">Sulfitobacter guttiformis</name>
    <dbReference type="NCBI Taxonomy" id="74349"/>
    <lineage>
        <taxon>Bacteria</taxon>
        <taxon>Pseudomonadati</taxon>
        <taxon>Pseudomonadota</taxon>
        <taxon>Alphaproteobacteria</taxon>
        <taxon>Rhodobacterales</taxon>
        <taxon>Roseobacteraceae</taxon>
        <taxon>Sulfitobacter</taxon>
    </lineage>
</organism>
<dbReference type="PANTHER" id="PTHR11113">
    <property type="entry name" value="N-ACETYLGLUCOSAMINE-6-PHOSPHATE DEACETYLASE"/>
    <property type="match status" value="1"/>
</dbReference>
<dbReference type="STRING" id="1443111.Z949_170"/>
<sequence>MQHCQNIRLSGAHVLRAETLVFEDVALEQGLITDDLPKPGNSTIDLSGYLVLPGIIDLHSTAFERQVPPRPDSGFPIASALWSVGQEAAAQGITTAWLGQSWSWEGGKHGPDFAETFLDALADYRQTAVTDLRVQLRCDIHCVESQERLLEVVRRYGIDYIIFHNQIPQRLDLLGRDRTEFEQWGLQAGYDPEAYVALVRATARLTPYAPRFICSMATAFDAARIRYGSSGDRDAPTRAYYDMIGARICEFPTAYAPARVARIQGNPIVAGAHDVLRARSQIGGSAAIDLVRNGLCDALVSGAVFAALSKAAFSLGDAGIVQFGAAWHMISGAPARIMGMSDRGEIAAGKRADLVFFNQGTRRIEGTMVAGRWSYLRGGLADRFAMTSQATLSAAE</sequence>
<gene>
    <name evidence="2" type="ORF">C8N30_2109</name>
</gene>
<dbReference type="Gene3D" id="3.20.20.140">
    <property type="entry name" value="Metal-dependent hydrolases"/>
    <property type="match status" value="2"/>
</dbReference>
<name>A0A420DTJ1_9RHOB</name>
<dbReference type="AlphaFoldDB" id="A0A420DTJ1"/>
<keyword evidence="3" id="KW-1185">Reference proteome</keyword>
<dbReference type="SUPFAM" id="SSF51338">
    <property type="entry name" value="Composite domain of metallo-dependent hydrolases"/>
    <property type="match status" value="1"/>
</dbReference>
<accession>A0A420DTJ1</accession>
<dbReference type="PANTHER" id="PTHR11113:SF15">
    <property type="entry name" value="N-ACETYLGLUCOSAMINE-6-PHOSPHATE DEACETYLASE-LIKE PROTEIN"/>
    <property type="match status" value="1"/>
</dbReference>
<dbReference type="InterPro" id="IPR011059">
    <property type="entry name" value="Metal-dep_hydrolase_composite"/>
</dbReference>
<proteinExistence type="predicted"/>
<reference evidence="2 3" key="1">
    <citation type="submission" date="2018-09" db="EMBL/GenBank/DDBJ databases">
        <title>Genomic Encyclopedia of Archaeal and Bacterial Type Strains, Phase II (KMG-II): from individual species to whole genera.</title>
        <authorList>
            <person name="Goeker M."/>
        </authorList>
    </citation>
    <scope>NUCLEOTIDE SEQUENCE [LARGE SCALE GENOMIC DNA]</scope>
    <source>
        <strain evidence="2 3">DSM 11458</strain>
    </source>
</reference>
<protein>
    <submittedName>
        <fullName evidence="2">Alpha-D-ribose 1-methylphosphonate 5-triphosphate diphosphatase</fullName>
    </submittedName>
</protein>
<dbReference type="GO" id="GO:0008448">
    <property type="term" value="F:N-acetylglucosamine-6-phosphate deacetylase activity"/>
    <property type="evidence" value="ECO:0007669"/>
    <property type="project" value="TreeGrafter"/>
</dbReference>
<dbReference type="OrthoDB" id="9785413at2"/>
<evidence type="ECO:0000313" key="3">
    <source>
        <dbReference type="Proteomes" id="UP000284407"/>
    </source>
</evidence>
<evidence type="ECO:0000313" key="2">
    <source>
        <dbReference type="EMBL" id="RKE97498.1"/>
    </source>
</evidence>
<dbReference type="Gene3D" id="2.30.40.10">
    <property type="entry name" value="Urease, subunit C, domain 1"/>
    <property type="match status" value="1"/>
</dbReference>
<dbReference type="EMBL" id="RAQK01000001">
    <property type="protein sequence ID" value="RKE97498.1"/>
    <property type="molecule type" value="Genomic_DNA"/>
</dbReference>
<comment type="caution">
    <text evidence="2">The sequence shown here is derived from an EMBL/GenBank/DDBJ whole genome shotgun (WGS) entry which is preliminary data.</text>
</comment>
<dbReference type="GO" id="GO:0006046">
    <property type="term" value="P:N-acetylglucosamine catabolic process"/>
    <property type="evidence" value="ECO:0007669"/>
    <property type="project" value="TreeGrafter"/>
</dbReference>
<keyword evidence="1" id="KW-0378">Hydrolase</keyword>
<dbReference type="NCBIfam" id="NF011987">
    <property type="entry name" value="PRK15446.2-3"/>
    <property type="match status" value="1"/>
</dbReference>
<dbReference type="RefSeq" id="WP_025060887.1">
    <property type="nucleotide sequence ID" value="NZ_RAQK01000001.1"/>
</dbReference>
<dbReference type="Proteomes" id="UP000284407">
    <property type="component" value="Unassembled WGS sequence"/>
</dbReference>
<evidence type="ECO:0000256" key="1">
    <source>
        <dbReference type="ARBA" id="ARBA00022801"/>
    </source>
</evidence>